<reference evidence="1 2" key="1">
    <citation type="submission" date="2018-06" db="EMBL/GenBank/DDBJ databases">
        <title>Genomic Encyclopedia of Type Strains, Phase III (KMG-III): the genomes of soil and plant-associated and newly described type strains.</title>
        <authorList>
            <person name="Whitman W."/>
        </authorList>
    </citation>
    <scope>NUCLEOTIDE SEQUENCE [LARGE SCALE GENOMIC DNA]</scope>
    <source>
        <strain evidence="1 2">CGMCC 1.12398</strain>
    </source>
</reference>
<proteinExistence type="predicted"/>
<dbReference type="RefSeq" id="WP_111565728.1">
    <property type="nucleotide sequence ID" value="NZ_QLMI01000001.1"/>
</dbReference>
<protein>
    <recommendedName>
        <fullName evidence="3">Preprotein translocase subunit SecB</fullName>
    </recommendedName>
</protein>
<evidence type="ECO:0008006" key="3">
    <source>
        <dbReference type="Google" id="ProtNLM"/>
    </source>
</evidence>
<dbReference type="EMBL" id="QLMI01000001">
    <property type="protein sequence ID" value="RAK25161.1"/>
    <property type="molecule type" value="Genomic_DNA"/>
</dbReference>
<dbReference type="OrthoDB" id="824454at2"/>
<evidence type="ECO:0000313" key="2">
    <source>
        <dbReference type="Proteomes" id="UP000249620"/>
    </source>
</evidence>
<keyword evidence="2" id="KW-1185">Reference proteome</keyword>
<accession>A0A327YWW8</accession>
<evidence type="ECO:0000313" key="1">
    <source>
        <dbReference type="EMBL" id="RAK25161.1"/>
    </source>
</evidence>
<gene>
    <name evidence="1" type="ORF">B0I03_101322</name>
</gene>
<sequence length="164" mass="18897">MKLIKSPLILDDFFIINSNYKFIEPVSQNEDLKVLFNDYEIDIDFIVRSVPKEENKFVILSKVSINQNENPISGYSLFAESVCFYSFDASSELNENEKSDMLWHSGVSMSVNSLRNFISSMTTFCPLGKYTLPSIDLTSLLNEKKKILSKKKKNETKEIKKNNK</sequence>
<dbReference type="Gene3D" id="3.10.420.10">
    <property type="entry name" value="SecB-like"/>
    <property type="match status" value="1"/>
</dbReference>
<dbReference type="InterPro" id="IPR035958">
    <property type="entry name" value="SecB-like_sf"/>
</dbReference>
<comment type="caution">
    <text evidence="1">The sequence shown here is derived from an EMBL/GenBank/DDBJ whole genome shotgun (WGS) entry which is preliminary data.</text>
</comment>
<dbReference type="AlphaFoldDB" id="A0A327YWW8"/>
<name>A0A327YWW8_9FLAO</name>
<organism evidence="1 2">
    <name type="scientific">Flavobacterium aquaticum</name>
    <dbReference type="NCBI Taxonomy" id="1236486"/>
    <lineage>
        <taxon>Bacteria</taxon>
        <taxon>Pseudomonadati</taxon>
        <taxon>Bacteroidota</taxon>
        <taxon>Flavobacteriia</taxon>
        <taxon>Flavobacteriales</taxon>
        <taxon>Flavobacteriaceae</taxon>
        <taxon>Flavobacterium</taxon>
    </lineage>
</organism>
<dbReference type="Proteomes" id="UP000249620">
    <property type="component" value="Unassembled WGS sequence"/>
</dbReference>